<sequence>MNVPIGTRWVFFWSALTLLWAVVSVSRTQDGEFSIWSWVATCLLSAAAILTGLRTFRRRSDNEHGLTNS</sequence>
<evidence type="ECO:0008006" key="4">
    <source>
        <dbReference type="Google" id="ProtNLM"/>
    </source>
</evidence>
<evidence type="ECO:0000313" key="2">
    <source>
        <dbReference type="EMBL" id="AMY22702.1"/>
    </source>
</evidence>
<reference evidence="2 3" key="1">
    <citation type="journal article" date="2016" name="Genome Announc.">
        <title>Complete Genome and Plasmid Sequences for Rhodococcus fascians D188 and Draft Sequences for Rhodococcus Isolates PBTS 1 and PBTS 2.</title>
        <authorList>
            <person name="Stamler R.A."/>
            <person name="Vereecke D."/>
            <person name="Zhang Y."/>
            <person name="Schilkey F."/>
            <person name="Devitt N."/>
            <person name="Randall J.J."/>
        </authorList>
    </citation>
    <scope>NUCLEOTIDE SEQUENCE [LARGE SCALE GENOMIC DNA]</scope>
    <source>
        <strain evidence="2 3">PBTS2</strain>
    </source>
</reference>
<organism evidence="2 3">
    <name type="scientific">Rhodococcoides fascians</name>
    <name type="common">Rhodococcus fascians</name>
    <dbReference type="NCBI Taxonomy" id="1828"/>
    <lineage>
        <taxon>Bacteria</taxon>
        <taxon>Bacillati</taxon>
        <taxon>Actinomycetota</taxon>
        <taxon>Actinomycetes</taxon>
        <taxon>Mycobacteriales</taxon>
        <taxon>Nocardiaceae</taxon>
        <taxon>Rhodococcoides</taxon>
    </lineage>
</organism>
<gene>
    <name evidence="2" type="ORF">A3Q41_01394</name>
</gene>
<protein>
    <recommendedName>
        <fullName evidence="4">DUF2530 domain-containing protein</fullName>
    </recommendedName>
</protein>
<dbReference type="KEGG" id="rhs:A3Q41_01394"/>
<dbReference type="EMBL" id="CP015220">
    <property type="protein sequence ID" value="AMY22702.1"/>
    <property type="molecule type" value="Genomic_DNA"/>
</dbReference>
<keyword evidence="1" id="KW-0472">Membrane</keyword>
<feature type="transmembrane region" description="Helical" evidence="1">
    <location>
        <begin position="35"/>
        <end position="53"/>
    </location>
</feature>
<keyword evidence="1" id="KW-1133">Transmembrane helix</keyword>
<evidence type="ECO:0000313" key="3">
    <source>
        <dbReference type="Proteomes" id="UP000076038"/>
    </source>
</evidence>
<dbReference type="PATRIC" id="fig|1653479.3.peg.1410"/>
<proteinExistence type="predicted"/>
<accession>A0A143QJN5</accession>
<keyword evidence="1" id="KW-0812">Transmembrane</keyword>
<evidence type="ECO:0000256" key="1">
    <source>
        <dbReference type="SAM" id="Phobius"/>
    </source>
</evidence>
<keyword evidence="3" id="KW-1185">Reference proteome</keyword>
<dbReference type="Proteomes" id="UP000076038">
    <property type="component" value="Chromosome"/>
</dbReference>
<dbReference type="AlphaFoldDB" id="A0A143QJN5"/>
<name>A0A143QJN5_RHOFA</name>
<reference evidence="3" key="2">
    <citation type="submission" date="2016-04" db="EMBL/GenBank/DDBJ databases">
        <title>Complete Genome and Plasmid Sequences for Rhodococcus fascians D188 and Draft Sequences for Rhodococcus spp. Isolates PBTS 1 and PBTS 2.</title>
        <authorList>
            <person name="Stamer R."/>
            <person name="Vereecke D."/>
            <person name="Zhang Y."/>
            <person name="Schilkey F."/>
            <person name="Devitt N."/>
            <person name="Randall J."/>
        </authorList>
    </citation>
    <scope>NUCLEOTIDE SEQUENCE [LARGE SCALE GENOMIC DNA]</scope>
    <source>
        <strain evidence="3">PBTS2</strain>
    </source>
</reference>